<dbReference type="PANTHER" id="PTHR30441">
    <property type="entry name" value="DUF748 DOMAIN-CONTAINING PROTEIN"/>
    <property type="match status" value="1"/>
</dbReference>
<dbReference type="Pfam" id="PF04357">
    <property type="entry name" value="TamB"/>
    <property type="match status" value="1"/>
</dbReference>
<feature type="domain" description="Translocation and assembly module TamB C-terminal" evidence="6">
    <location>
        <begin position="1029"/>
        <end position="1447"/>
    </location>
</feature>
<evidence type="ECO:0000256" key="4">
    <source>
        <dbReference type="ARBA" id="ARBA00023136"/>
    </source>
</evidence>
<reference evidence="7 8" key="1">
    <citation type="submission" date="2024-09" db="EMBL/GenBank/DDBJ databases">
        <authorList>
            <person name="Sun Q."/>
            <person name="Mori K."/>
        </authorList>
    </citation>
    <scope>NUCLEOTIDE SEQUENCE [LARGE SCALE GENOMIC DNA]</scope>
    <source>
        <strain evidence="7 8">CECT 7682</strain>
    </source>
</reference>
<keyword evidence="4" id="KW-0472">Membrane</keyword>
<protein>
    <submittedName>
        <fullName evidence="7">Translocation/assembly module TamB domain-containing protein</fullName>
    </submittedName>
</protein>
<dbReference type="InterPro" id="IPR007452">
    <property type="entry name" value="TamB_C"/>
</dbReference>
<organism evidence="7 8">
    <name type="scientific">Echinicola jeungdonensis</name>
    <dbReference type="NCBI Taxonomy" id="709343"/>
    <lineage>
        <taxon>Bacteria</taxon>
        <taxon>Pseudomonadati</taxon>
        <taxon>Bacteroidota</taxon>
        <taxon>Cytophagia</taxon>
        <taxon>Cytophagales</taxon>
        <taxon>Cyclobacteriaceae</taxon>
        <taxon>Echinicola</taxon>
    </lineage>
</organism>
<comment type="caution">
    <text evidence="7">The sequence shown here is derived from an EMBL/GenBank/DDBJ whole genome shotgun (WGS) entry which is preliminary data.</text>
</comment>
<accession>A0ABV5J809</accession>
<comment type="subcellular location">
    <subcellularLocation>
        <location evidence="1">Membrane</location>
        <topology evidence="1">Single-pass membrane protein</topology>
    </subcellularLocation>
</comment>
<proteinExistence type="predicted"/>
<name>A0ABV5J809_9BACT</name>
<keyword evidence="2" id="KW-0812">Transmembrane</keyword>
<evidence type="ECO:0000256" key="1">
    <source>
        <dbReference type="ARBA" id="ARBA00004167"/>
    </source>
</evidence>
<evidence type="ECO:0000313" key="7">
    <source>
        <dbReference type="EMBL" id="MFB9212801.1"/>
    </source>
</evidence>
<feature type="region of interest" description="Disordered" evidence="5">
    <location>
        <begin position="1504"/>
        <end position="1534"/>
    </location>
</feature>
<sequence>MEKKSKVTEFLLKALKGMLRVTLWVLILFLLVALSLQIPFVQTETIQLLTHQLSENTDFETKIQKVNIRWWDAISLSGLTVHDHQDSLMANLEEVYIDFSIKGLLERENPGIDEIRLKSGKLRIITHEEGELPNISTFIANLNSILRIKKKSEKKKSTRFNIDRITFEETSLDILNYSRPIIEEGFDYNRLRFRNLIGGAENFFTQSDTIGFDILYLRGLESNSGIGFQQLRADFKYSTKAMEFKDLYFKSNQTEIKNYLKFSYENIQSLRDFNNQVDILARLDESVLDIKDLKFFTKNIPDFDDRIYLSGEITGKVSDLYSEELLVRFGERSALFGKFNIEGLPKLDSTYFQLSLVNSSLTSKDLAPYLDKAGKKEINKFKDIRFDSDFTGYLNHFTANGDFRTRIGHIIGKLNYQNTKNQPKYNGRLTLKDLDLGVLMEDPETFQKVSLEGNIKGTGASSQSALLELDANVKKIGINNYNYSGIQTNATYGKDLFKGQLSVSDPNLKINLNGILDLRDGKDSARLTAQLDTAFLKPLNLTEKETFVSGGVELDTKGTHIDEIEGIARFRDLLVSYEGRSLTVDNFFFQSIFTKDTRLISLNSDLLVASITGKFKTKEISKDIQELWKEYYAIITNAELKEEKTQEAPLGDYSIDINMRLNDINPIINLFAPSVYVSKNTQVEGAFYQTQENTIFNFYTGMDTIVYNGHYFLENDLDFNTAKIRNSKEVLAAFYINSKRQQLSSGINFHNLSMEAIWDESAIDFSIGIDQLKTNSYARIESEIEIFNDYTSIVFEPSDIKILDHIWKFSPENSIMISKGQIDVDNLKLSNRDQFLALNGRISPNPEDILSMEINDVNLDFLNTFDVKEYEGIANGTLAFNNLYEKTESNGSLEIRDFHINNFLVGDIYAATYFENERINLQLTNFRGDKKVIEINGYLGTQKEELNLEGNFEEANLSVMEPFLSDYLTEFGGTVSGKINVGGSLGRPEINGAGNLTGGRVRINYLNTLYTVDGKINFSPNEISFRGLNVTDVQGNRAQLRGGIAHDGFKDFILDISSDLDNFQVLNTNIKDNELFYGTAYASGTLDILGAASNLDINANATTEPNTKIYIPIGSTEGQAQEEFINIINVRDTTKTISIEETVEKLAIKNVRMNFTLDVTPDAFAEIQIDPRTGENIQGRGRGILNLNIDTQGAFSMRGDYEIVDAQYNFSLYNVINKQFEILPGGRISWFGNPYEGIMNIKATYEENVSLSSLQNSSEPSPEFENTQLHRRYPVKVIMDLQGQLMSPDINFDFDFSEFPEGEAQTTISAFKNRIANDEQEKNRQVFSLIMMRRFSPEGQFNSAGIGFSNLSQLVSSQLNALISQVDQNLEIDFDLASLDETALESFQLRVAYTFLDGRLRVTRDGTFTDPQGNADLGSIAGDWQAEYLLTDDGRYRIRIYNRNNFNIFTSLNIADRVNTYGVSLSQTLLFSSFKELFQNLRKKRKEKMLINDSDDFLRYKTEEQSEERLITPSGPKSDNTEINILEMPSTPEN</sequence>
<gene>
    <name evidence="7" type="ORF">ACFFUR_13380</name>
</gene>
<keyword evidence="8" id="KW-1185">Reference proteome</keyword>
<evidence type="ECO:0000259" key="6">
    <source>
        <dbReference type="Pfam" id="PF04357"/>
    </source>
</evidence>
<dbReference type="EMBL" id="JBHMEW010000064">
    <property type="protein sequence ID" value="MFB9212801.1"/>
    <property type="molecule type" value="Genomic_DNA"/>
</dbReference>
<evidence type="ECO:0000256" key="3">
    <source>
        <dbReference type="ARBA" id="ARBA00022989"/>
    </source>
</evidence>
<evidence type="ECO:0000313" key="8">
    <source>
        <dbReference type="Proteomes" id="UP001589654"/>
    </source>
</evidence>
<dbReference type="RefSeq" id="WP_290248177.1">
    <property type="nucleotide sequence ID" value="NZ_JAUFQT010000001.1"/>
</dbReference>
<keyword evidence="3" id="KW-1133">Transmembrane helix</keyword>
<dbReference type="InterPro" id="IPR052894">
    <property type="entry name" value="AsmA-related"/>
</dbReference>
<dbReference type="PANTHER" id="PTHR30441:SF4">
    <property type="entry name" value="PROTEIN ASMA"/>
    <property type="match status" value="1"/>
</dbReference>
<evidence type="ECO:0000256" key="5">
    <source>
        <dbReference type="SAM" id="MobiDB-lite"/>
    </source>
</evidence>
<dbReference type="Proteomes" id="UP001589654">
    <property type="component" value="Unassembled WGS sequence"/>
</dbReference>
<evidence type="ECO:0000256" key="2">
    <source>
        <dbReference type="ARBA" id="ARBA00022692"/>
    </source>
</evidence>